<organism evidence="2">
    <name type="scientific">marine sediment metagenome</name>
    <dbReference type="NCBI Taxonomy" id="412755"/>
    <lineage>
        <taxon>unclassified sequences</taxon>
        <taxon>metagenomes</taxon>
        <taxon>ecological metagenomes</taxon>
    </lineage>
</organism>
<reference evidence="2" key="1">
    <citation type="journal article" date="2015" name="Nature">
        <title>Complex archaea that bridge the gap between prokaryotes and eukaryotes.</title>
        <authorList>
            <person name="Spang A."/>
            <person name="Saw J.H."/>
            <person name="Jorgensen S.L."/>
            <person name="Zaremba-Niedzwiedzka K."/>
            <person name="Martijn J."/>
            <person name="Lind A.E."/>
            <person name="van Eijk R."/>
            <person name="Schleper C."/>
            <person name="Guy L."/>
            <person name="Ettema T.J."/>
        </authorList>
    </citation>
    <scope>NUCLEOTIDE SEQUENCE</scope>
</reference>
<gene>
    <name evidence="2" type="ORF">LCGC14_0176360</name>
</gene>
<feature type="transmembrane region" description="Helical" evidence="1">
    <location>
        <begin position="12"/>
        <end position="30"/>
    </location>
</feature>
<sequence length="68" mass="7696">MAETKLGNKPFIVMLICSLIFGAIDTTFLVEPAWYYVILFTAKYFVFVVTVLLYVLGQNKKPCGVEDL</sequence>
<feature type="transmembrane region" description="Helical" evidence="1">
    <location>
        <begin position="36"/>
        <end position="56"/>
    </location>
</feature>
<evidence type="ECO:0000256" key="1">
    <source>
        <dbReference type="SAM" id="Phobius"/>
    </source>
</evidence>
<comment type="caution">
    <text evidence="2">The sequence shown here is derived from an EMBL/GenBank/DDBJ whole genome shotgun (WGS) entry which is preliminary data.</text>
</comment>
<keyword evidence="1" id="KW-0472">Membrane</keyword>
<protein>
    <submittedName>
        <fullName evidence="2">Uncharacterized protein</fullName>
    </submittedName>
</protein>
<name>A0A0F9V7V4_9ZZZZ</name>
<evidence type="ECO:0000313" key="2">
    <source>
        <dbReference type="EMBL" id="KKN95767.1"/>
    </source>
</evidence>
<proteinExistence type="predicted"/>
<keyword evidence="1" id="KW-0812">Transmembrane</keyword>
<keyword evidence="1" id="KW-1133">Transmembrane helix</keyword>
<dbReference type="EMBL" id="LAZR01000069">
    <property type="protein sequence ID" value="KKN95767.1"/>
    <property type="molecule type" value="Genomic_DNA"/>
</dbReference>
<accession>A0A0F9V7V4</accession>
<dbReference type="AlphaFoldDB" id="A0A0F9V7V4"/>